<keyword evidence="1" id="KW-0812">Transmembrane</keyword>
<keyword evidence="1" id="KW-0472">Membrane</keyword>
<name>X6N297_RETFI</name>
<evidence type="ECO:0000313" key="2">
    <source>
        <dbReference type="EMBL" id="ETO19417.1"/>
    </source>
</evidence>
<feature type="transmembrane region" description="Helical" evidence="1">
    <location>
        <begin position="437"/>
        <end position="461"/>
    </location>
</feature>
<keyword evidence="1" id="KW-1133">Transmembrane helix</keyword>
<dbReference type="CDD" id="cd22823">
    <property type="entry name" value="Gal_Rha_Lectin"/>
    <property type="match status" value="1"/>
</dbReference>
<organism evidence="2 3">
    <name type="scientific">Reticulomyxa filosa</name>
    <dbReference type="NCBI Taxonomy" id="46433"/>
    <lineage>
        <taxon>Eukaryota</taxon>
        <taxon>Sar</taxon>
        <taxon>Rhizaria</taxon>
        <taxon>Retaria</taxon>
        <taxon>Foraminifera</taxon>
        <taxon>Monothalamids</taxon>
        <taxon>Reticulomyxidae</taxon>
        <taxon>Reticulomyxa</taxon>
    </lineage>
</organism>
<evidence type="ECO:0000256" key="1">
    <source>
        <dbReference type="SAM" id="Phobius"/>
    </source>
</evidence>
<gene>
    <name evidence="2" type="ORF">RFI_17813</name>
</gene>
<evidence type="ECO:0000313" key="3">
    <source>
        <dbReference type="Proteomes" id="UP000023152"/>
    </source>
</evidence>
<dbReference type="Gene3D" id="2.60.120.740">
    <property type="match status" value="1"/>
</dbReference>
<sequence>EGKLDITPFFNTESIKKEWDASTQCLVNKAIEIYNRKSSSSVDATLQKAYDYFSSGDDLVIVETIDFTACTLVCGSVSIGIAASALEQKSQVFWTAALRVDFSPTVGAAFGSHVGFYLNFAKVAGYDTPAEFFFFPVILLSMRVNHCLCWLKKSNSIAFEKGDLPKSLNFITNASVDFDMANGVEGAFLGFKIESDDINLRFGMNGAFRMSYSYVNSYILFIYIYVLGLSWWLNTTSELKELWGLVSNVKIVDSAKKQVSNAFNDIIKSMGSGAFHVLTSIDTTNTAANNLLSLSCPSDEQNSGNASSLDLGYIEIIDVLYGNVKNGTYCNATGAFSAVWDKCAYSSSCSIKANIATLGQSVCPQAVSSVLSVLYTCRGAVSAWDLKCFGARFDDIIDRKLYKDFRNPILKDADWVNRDNAMGKCAAIATKDNRQGFFFFFLQFNICSTINHRITLFVYFFEKEKKNK</sequence>
<dbReference type="AlphaFoldDB" id="X6N297"/>
<dbReference type="EMBL" id="ASPP01013688">
    <property type="protein sequence ID" value="ETO19417.1"/>
    <property type="molecule type" value="Genomic_DNA"/>
</dbReference>
<dbReference type="Proteomes" id="UP000023152">
    <property type="component" value="Unassembled WGS sequence"/>
</dbReference>
<keyword evidence="3" id="KW-1185">Reference proteome</keyword>
<comment type="caution">
    <text evidence="2">The sequence shown here is derived from an EMBL/GenBank/DDBJ whole genome shotgun (WGS) entry which is preliminary data.</text>
</comment>
<protein>
    <submittedName>
        <fullName evidence="2">Uncharacterized protein</fullName>
    </submittedName>
</protein>
<accession>X6N297</accession>
<feature type="non-terminal residue" evidence="2">
    <location>
        <position position="1"/>
    </location>
</feature>
<reference evidence="2 3" key="1">
    <citation type="journal article" date="2013" name="Curr. Biol.">
        <title>The Genome of the Foraminiferan Reticulomyxa filosa.</title>
        <authorList>
            <person name="Glockner G."/>
            <person name="Hulsmann N."/>
            <person name="Schleicher M."/>
            <person name="Noegel A.A."/>
            <person name="Eichinger L."/>
            <person name="Gallinger C."/>
            <person name="Pawlowski J."/>
            <person name="Sierra R."/>
            <person name="Euteneuer U."/>
            <person name="Pillet L."/>
            <person name="Moustafa A."/>
            <person name="Platzer M."/>
            <person name="Groth M."/>
            <person name="Szafranski K."/>
            <person name="Schliwa M."/>
        </authorList>
    </citation>
    <scope>NUCLEOTIDE SEQUENCE [LARGE SCALE GENOMIC DNA]</scope>
</reference>
<feature type="transmembrane region" description="Helical" evidence="1">
    <location>
        <begin position="214"/>
        <end position="233"/>
    </location>
</feature>
<proteinExistence type="predicted"/>
<dbReference type="InterPro" id="IPR043159">
    <property type="entry name" value="Lectin_gal-bd_sf"/>
</dbReference>